<dbReference type="InterPro" id="IPR050633">
    <property type="entry name" value="Neuropilin_MCO_CoagFactor"/>
</dbReference>
<keyword evidence="11" id="KW-1185">Reference proteome</keyword>
<dbReference type="Ensembl" id="ENSCMMT00000030147.1">
    <property type="protein sequence ID" value="ENSCMMP00000027629.1"/>
    <property type="gene ID" value="ENSCMMG00000016889.1"/>
</dbReference>
<keyword evidence="2" id="KW-0479">Metal-binding</keyword>
<evidence type="ECO:0000256" key="4">
    <source>
        <dbReference type="ARBA" id="ARBA00022737"/>
    </source>
</evidence>
<evidence type="ECO:0000256" key="7">
    <source>
        <dbReference type="PIRSR" id="PIRSR000354-1"/>
    </source>
</evidence>
<dbReference type="GO" id="GO:0038023">
    <property type="term" value="F:signaling receptor activity"/>
    <property type="evidence" value="ECO:0007669"/>
    <property type="project" value="TreeGrafter"/>
</dbReference>
<keyword evidence="5 7" id="KW-1015">Disulfide bond</keyword>
<dbReference type="InterPro" id="IPR033138">
    <property type="entry name" value="Cu_oxidase_CS"/>
</dbReference>
<organism evidence="10 11">
    <name type="scientific">Cairina moschata</name>
    <name type="common">Muscovy duck</name>
    <dbReference type="NCBI Taxonomy" id="8855"/>
    <lineage>
        <taxon>Eukaryota</taxon>
        <taxon>Metazoa</taxon>
        <taxon>Chordata</taxon>
        <taxon>Craniata</taxon>
        <taxon>Vertebrata</taxon>
        <taxon>Euteleostomi</taxon>
        <taxon>Archelosauria</taxon>
        <taxon>Archosauria</taxon>
        <taxon>Dinosauria</taxon>
        <taxon>Saurischia</taxon>
        <taxon>Theropoda</taxon>
        <taxon>Coelurosauria</taxon>
        <taxon>Aves</taxon>
        <taxon>Neognathae</taxon>
        <taxon>Galloanserae</taxon>
        <taxon>Anseriformes</taxon>
        <taxon>Anatidae</taxon>
        <taxon>Anatinae</taxon>
        <taxon>Cairina</taxon>
    </lineage>
</organism>
<evidence type="ECO:0000313" key="11">
    <source>
        <dbReference type="Proteomes" id="UP000694556"/>
    </source>
</evidence>
<dbReference type="PANTHER" id="PTHR46806">
    <property type="entry name" value="F5/8 TYPE C DOMAIN-CONTAINING PROTEIN"/>
    <property type="match status" value="1"/>
</dbReference>
<evidence type="ECO:0000259" key="8">
    <source>
        <dbReference type="Pfam" id="PF07731"/>
    </source>
</evidence>
<dbReference type="FunFam" id="2.60.40.420:FF:000026">
    <property type="entry name" value="Coagulation factor VIII (Predicted)"/>
    <property type="match status" value="1"/>
</dbReference>
<dbReference type="AlphaFoldDB" id="A0A8C3CZ69"/>
<keyword evidence="4" id="KW-0677">Repeat</keyword>
<sequence>VEFPDASFAQPKPKPAWMGLLGPTIQAEVYDTVVITFKNLASRPYNLHAIGVSYWKASEGAGYEDETSQLEKEGDRVDPGKMHTYVWEIQQNQGPTDGDSPCLTHSYSSNIDSVKDTNSGLIGALLVCRPGTLASDGTQDTQQDVVMLFAVFDEGNWDGHGGILTPGCFPPLPAGLTLCLKKQVHWHVIGLGTGPEVHSVFFEGHTFLVRGHRLSSLEISPATYLTAQTMPGTAGQFRMFCQIPSHQQAYHVIQLSAPPVTTRRMSCEDENIFILPLYSSWLGHSWAARDACGCHPACGHLLFVACRNTTSLFLEAGPQRIGSKYKKVMFVEYEDASFKTRKMSQEDKGILGPVLKGEVGDQFKIVFRNLASRPYNIYPHGLTTKDVKDIPIAPGQSFTYSWRVTTEDGPTQADPRCLTRFYYSSINPERDTASGLIGPLLICFKKSMDQRGNQVGPPGVAEKKGMLVLFSVFDENRSWYLEENIRERAMAWQLLGSQVLIKCLTPCSLPAVNGFVFDNLKLDVCLHEVVYWYVLSVGAQTDFLSVFFSGNTFDFPLQWADGVLPSFPETGTWTLGCLNPDFRERGMHAKFTVSQCQHDEYLDEDDYVNYEEDTFDPQPRGFSKRRRWRRPCVSEQDPRSGRRKPFRQYRKVVFREYLDSSFTQPLIRGELDEHLGILGPYIRAEVEDVIMVKFKNMASRPFSFHSTLQGYEELRDTVSGEEAVQPGGLRDYSWKVLPQMAPTTQEFDCKAWAYFSNVDLKDLHSGLIGPLIICRQNVVNTVSRRQLAVQEFSLLFTIFDETKSWYFRENMKRNCRPPCRIQLDNPDFRRNHSFHAINGYVRDTLPGLVMAQQQWVRWHLLNMGSTEDIHSVHFHGQTFSVRTSQEYRMGVYNLYPGVFGTVEMWPSHAGIWQVECKVGEHQQAGMSALFLVYNLAACPPGRSAFSVGCLSEVPWVSLKS</sequence>
<feature type="disulfide bond" evidence="7">
    <location>
        <begin position="525"/>
        <end position="596"/>
    </location>
</feature>
<dbReference type="PROSITE" id="PS00079">
    <property type="entry name" value="MULTICOPPER_OXIDASE1"/>
    <property type="match status" value="1"/>
</dbReference>
<reference evidence="10" key="1">
    <citation type="submission" date="2018-09" db="EMBL/GenBank/DDBJ databases">
        <title>Common duck and Muscovy duck high density SNP chip.</title>
        <authorList>
            <person name="Vignal A."/>
            <person name="Thebault N."/>
            <person name="Warren W.C."/>
        </authorList>
    </citation>
    <scope>NUCLEOTIDE SEQUENCE [LARGE SCALE GENOMIC DNA]</scope>
</reference>
<reference evidence="10" key="2">
    <citation type="submission" date="2025-08" db="UniProtKB">
        <authorList>
            <consortium name="Ensembl"/>
        </authorList>
    </citation>
    <scope>IDENTIFICATION</scope>
</reference>
<dbReference type="InterPro" id="IPR011707">
    <property type="entry name" value="Cu-oxidase-like_N"/>
</dbReference>
<comment type="similarity">
    <text evidence="1">Belongs to the multicopper oxidase family.</text>
</comment>
<dbReference type="InterPro" id="IPR008972">
    <property type="entry name" value="Cupredoxin"/>
</dbReference>
<evidence type="ECO:0000256" key="5">
    <source>
        <dbReference type="ARBA" id="ARBA00023157"/>
    </source>
</evidence>
<dbReference type="Gene3D" id="2.60.40.420">
    <property type="entry name" value="Cupredoxins - blue copper proteins"/>
    <property type="match status" value="6"/>
</dbReference>
<reference evidence="10" key="3">
    <citation type="submission" date="2025-09" db="UniProtKB">
        <authorList>
            <consortium name="Ensembl"/>
        </authorList>
    </citation>
    <scope>IDENTIFICATION</scope>
</reference>
<protein>
    <recommendedName>
        <fullName evidence="12">Coagulation factor VIII</fullName>
    </recommendedName>
</protein>
<keyword evidence="6" id="KW-0325">Glycoprotein</keyword>
<dbReference type="PIRSF" id="PIRSF000354">
    <property type="entry name" value="Factors_V_VIII"/>
    <property type="match status" value="1"/>
</dbReference>
<evidence type="ECO:0000256" key="6">
    <source>
        <dbReference type="ARBA" id="ARBA00023180"/>
    </source>
</evidence>
<evidence type="ECO:0008006" key="12">
    <source>
        <dbReference type="Google" id="ProtNLM"/>
    </source>
</evidence>
<dbReference type="InterPro" id="IPR024715">
    <property type="entry name" value="Factor_5/8-like"/>
</dbReference>
<evidence type="ECO:0000259" key="9">
    <source>
        <dbReference type="Pfam" id="PF07732"/>
    </source>
</evidence>
<feature type="domain" description="Plastocyanin-like" evidence="8">
    <location>
        <begin position="814"/>
        <end position="933"/>
    </location>
</feature>
<proteinExistence type="inferred from homology"/>
<feature type="disulfide bond" evidence="7">
    <location>
        <begin position="417"/>
        <end position="443"/>
    </location>
</feature>
<keyword evidence="3" id="KW-0732">Signal</keyword>
<evidence type="ECO:0000256" key="3">
    <source>
        <dbReference type="ARBA" id="ARBA00022729"/>
    </source>
</evidence>
<accession>A0A8C3CZ69</accession>
<feature type="domain" description="Plastocyanin-like" evidence="9">
    <location>
        <begin position="340"/>
        <end position="442"/>
    </location>
</feature>
<dbReference type="GO" id="GO:0005507">
    <property type="term" value="F:copper ion binding"/>
    <property type="evidence" value="ECO:0007669"/>
    <property type="project" value="InterPro"/>
</dbReference>
<evidence type="ECO:0000256" key="2">
    <source>
        <dbReference type="ARBA" id="ARBA00022723"/>
    </source>
</evidence>
<dbReference type="Pfam" id="PF07732">
    <property type="entry name" value="Cu-oxidase_3"/>
    <property type="match status" value="1"/>
</dbReference>
<dbReference type="PANTHER" id="PTHR46806:SF7">
    <property type="entry name" value="COAGULATION FACTOR VIII"/>
    <property type="match status" value="1"/>
</dbReference>
<name>A0A8C3CZ69_CAIMO</name>
<dbReference type="Pfam" id="PF07731">
    <property type="entry name" value="Cu-oxidase_2"/>
    <property type="match status" value="1"/>
</dbReference>
<evidence type="ECO:0000256" key="1">
    <source>
        <dbReference type="ARBA" id="ARBA00010609"/>
    </source>
</evidence>
<dbReference type="GO" id="GO:0005886">
    <property type="term" value="C:plasma membrane"/>
    <property type="evidence" value="ECO:0007669"/>
    <property type="project" value="TreeGrafter"/>
</dbReference>
<dbReference type="SUPFAM" id="SSF49503">
    <property type="entry name" value="Cupredoxins"/>
    <property type="match status" value="6"/>
</dbReference>
<evidence type="ECO:0000313" key="10">
    <source>
        <dbReference type="Ensembl" id="ENSCMMP00000027629.1"/>
    </source>
</evidence>
<dbReference type="Proteomes" id="UP000694556">
    <property type="component" value="Chromosome 10"/>
</dbReference>
<dbReference type="InterPro" id="IPR011706">
    <property type="entry name" value="Cu-oxidase_C"/>
</dbReference>
<feature type="disulfide bond" evidence="7">
    <location>
        <begin position="102"/>
        <end position="128"/>
    </location>
</feature>
<dbReference type="GO" id="GO:0016491">
    <property type="term" value="F:oxidoreductase activity"/>
    <property type="evidence" value="ECO:0007669"/>
    <property type="project" value="InterPro"/>
</dbReference>